<dbReference type="KEGG" id="psco:LY89DRAFT_684426"/>
<accession>A0A194XB12</accession>
<evidence type="ECO:0000313" key="1">
    <source>
        <dbReference type="EMBL" id="KUJ17360.1"/>
    </source>
</evidence>
<organism evidence="1 2">
    <name type="scientific">Mollisia scopiformis</name>
    <name type="common">Conifer needle endophyte fungus</name>
    <name type="synonym">Phialocephala scopiformis</name>
    <dbReference type="NCBI Taxonomy" id="149040"/>
    <lineage>
        <taxon>Eukaryota</taxon>
        <taxon>Fungi</taxon>
        <taxon>Dikarya</taxon>
        <taxon>Ascomycota</taxon>
        <taxon>Pezizomycotina</taxon>
        <taxon>Leotiomycetes</taxon>
        <taxon>Helotiales</taxon>
        <taxon>Mollisiaceae</taxon>
        <taxon>Mollisia</taxon>
    </lineage>
</organism>
<dbReference type="RefSeq" id="XP_018071715.1">
    <property type="nucleotide sequence ID" value="XM_018214874.1"/>
</dbReference>
<dbReference type="Proteomes" id="UP000070700">
    <property type="component" value="Unassembled WGS sequence"/>
</dbReference>
<dbReference type="EMBL" id="KQ947414">
    <property type="protein sequence ID" value="KUJ17360.1"/>
    <property type="molecule type" value="Genomic_DNA"/>
</dbReference>
<reference evidence="1 2" key="1">
    <citation type="submission" date="2015-10" db="EMBL/GenBank/DDBJ databases">
        <title>Full genome of DAOMC 229536 Phialocephala scopiformis, a fungal endophyte of spruce producing the potent anti-insectan compound rugulosin.</title>
        <authorList>
            <consortium name="DOE Joint Genome Institute"/>
            <person name="Walker A.K."/>
            <person name="Frasz S.L."/>
            <person name="Seifert K.A."/>
            <person name="Miller J.D."/>
            <person name="Mondo S.J."/>
            <person name="Labutti K."/>
            <person name="Lipzen A."/>
            <person name="Dockter R."/>
            <person name="Kennedy M."/>
            <person name="Grigoriev I.V."/>
            <person name="Spatafora J.W."/>
        </authorList>
    </citation>
    <scope>NUCLEOTIDE SEQUENCE [LARGE SCALE GENOMIC DNA]</scope>
    <source>
        <strain evidence="1 2">CBS 120377</strain>
    </source>
</reference>
<sequence>MSGNQTTNVTGAVTSGFATFGSQVVFIDNGTYEAQFWAQTTDETNVWFLKWNSAGSSQTDSTPVAIKITAPSN</sequence>
<dbReference type="OrthoDB" id="5230873at2759"/>
<dbReference type="GeneID" id="28824600"/>
<dbReference type="AlphaFoldDB" id="A0A194XB12"/>
<evidence type="ECO:0000313" key="2">
    <source>
        <dbReference type="Proteomes" id="UP000070700"/>
    </source>
</evidence>
<gene>
    <name evidence="1" type="ORF">LY89DRAFT_684426</name>
</gene>
<dbReference type="InParanoid" id="A0A194XB12"/>
<proteinExistence type="predicted"/>
<keyword evidence="2" id="KW-1185">Reference proteome</keyword>
<name>A0A194XB12_MOLSC</name>
<protein>
    <submittedName>
        <fullName evidence="1">Uncharacterized protein</fullName>
    </submittedName>
</protein>